<dbReference type="GO" id="GO:0005886">
    <property type="term" value="C:plasma membrane"/>
    <property type="evidence" value="ECO:0007669"/>
    <property type="project" value="UniProtKB-SubCell"/>
</dbReference>
<dbReference type="PANTHER" id="PTHR42718">
    <property type="entry name" value="MAJOR FACILITATOR SUPERFAMILY MULTIDRUG TRANSPORTER MFSC"/>
    <property type="match status" value="1"/>
</dbReference>
<comment type="subcellular location">
    <subcellularLocation>
        <location evidence="1">Cell membrane</location>
        <topology evidence="1">Multi-pass membrane protein</topology>
    </subcellularLocation>
</comment>
<feature type="transmembrane region" description="Helical" evidence="6">
    <location>
        <begin position="260"/>
        <end position="279"/>
    </location>
</feature>
<feature type="transmembrane region" description="Helical" evidence="6">
    <location>
        <begin position="395"/>
        <end position="414"/>
    </location>
</feature>
<feature type="transmembrane region" description="Helical" evidence="6">
    <location>
        <begin position="434"/>
        <end position="455"/>
    </location>
</feature>
<keyword evidence="2" id="KW-0813">Transport</keyword>
<dbReference type="SUPFAM" id="SSF103473">
    <property type="entry name" value="MFS general substrate transporter"/>
    <property type="match status" value="1"/>
</dbReference>
<dbReference type="HOGENOM" id="CLU_000960_3_2_11"/>
<dbReference type="STRING" id="202789.GCA_001457435_01023"/>
<dbReference type="PROSITE" id="PS50850">
    <property type="entry name" value="MFS"/>
    <property type="match status" value="1"/>
</dbReference>
<sequence>MANNNGVRRRPADETAARAMKTLPQLIVIFITSILTIQGFNLVFQDIGNDLNAPAQAPLITSIPGIVLGIVCVIYGSLGDFVSLRKMMMAGIALIVVGSVLGLVFSSSIWAVIVARAIQTAGTQVSGSVYLVVTTKYVPGAKKVLYFGIFTAAYQFSTAIGVLAAGWLVTISWVWLFAIPLIAVIFIPTLWKDLPDISGKTQRIDVPGFILAGLTVTAIVMFFNSINWLYLAAFVVLAICFVVYISKAKAPFVTPEFFKNTRYLMAVSLIVLFYFGNYAMNPAFNLAGGIFHGATTLQVAFWLIAGNVVATILGVFSGPIVNKISRGMGILVAGSSMALGGVVAAFTVDKGLWGIALAGILFFGGMGLCYAPVVDAVVSTVDVSESGRAVGMNDLLMNVSPSIGVAILGSMMPSPVLPEGMSQADYIGDASNSLTLIFLIVAATCAAGVLVFLAVRRKLYPVDGWGKADAEG</sequence>
<evidence type="ECO:0000256" key="2">
    <source>
        <dbReference type="ARBA" id="ARBA00022448"/>
    </source>
</evidence>
<gene>
    <name evidence="8" type="ORF">HMPREF9233_01092</name>
</gene>
<dbReference type="EMBL" id="AGWL01000005">
    <property type="protein sequence ID" value="EKU95331.1"/>
    <property type="molecule type" value="Genomic_DNA"/>
</dbReference>
<feature type="transmembrane region" description="Helical" evidence="6">
    <location>
        <begin position="229"/>
        <end position="248"/>
    </location>
</feature>
<feature type="transmembrane region" description="Helical" evidence="6">
    <location>
        <begin position="26"/>
        <end position="44"/>
    </location>
</feature>
<protein>
    <recommendedName>
        <fullName evidence="7">Major facilitator superfamily (MFS) profile domain-containing protein</fullName>
    </recommendedName>
</protein>
<feature type="transmembrane region" description="Helical" evidence="6">
    <location>
        <begin position="328"/>
        <end position="346"/>
    </location>
</feature>
<dbReference type="GO" id="GO:0022857">
    <property type="term" value="F:transmembrane transporter activity"/>
    <property type="evidence" value="ECO:0007669"/>
    <property type="project" value="InterPro"/>
</dbReference>
<dbReference type="PRINTS" id="PR01036">
    <property type="entry name" value="TCRTETB"/>
</dbReference>
<keyword evidence="5 6" id="KW-0472">Membrane</keyword>
<evidence type="ECO:0000259" key="7">
    <source>
        <dbReference type="PROSITE" id="PS50850"/>
    </source>
</evidence>
<evidence type="ECO:0000313" key="8">
    <source>
        <dbReference type="EMBL" id="EKU95331.1"/>
    </source>
</evidence>
<dbReference type="Pfam" id="PF07690">
    <property type="entry name" value="MFS_1"/>
    <property type="match status" value="1"/>
</dbReference>
<keyword evidence="3 6" id="KW-0812">Transmembrane</keyword>
<organism evidence="8 9">
    <name type="scientific">Actinobaculum massiliense ACS-171-V-Col2</name>
    <dbReference type="NCBI Taxonomy" id="883066"/>
    <lineage>
        <taxon>Bacteria</taxon>
        <taxon>Bacillati</taxon>
        <taxon>Actinomycetota</taxon>
        <taxon>Actinomycetes</taxon>
        <taxon>Actinomycetales</taxon>
        <taxon>Actinomycetaceae</taxon>
        <taxon>Actinobaculum</taxon>
    </lineage>
</organism>
<evidence type="ECO:0000256" key="1">
    <source>
        <dbReference type="ARBA" id="ARBA00004651"/>
    </source>
</evidence>
<feature type="transmembrane region" description="Helical" evidence="6">
    <location>
        <begin position="145"/>
        <end position="167"/>
    </location>
</feature>
<dbReference type="RefSeq" id="WP_007001298.1">
    <property type="nucleotide sequence ID" value="NZ_JH992955.1"/>
</dbReference>
<evidence type="ECO:0000256" key="4">
    <source>
        <dbReference type="ARBA" id="ARBA00022989"/>
    </source>
</evidence>
<dbReference type="InterPro" id="IPR036259">
    <property type="entry name" value="MFS_trans_sf"/>
</dbReference>
<feature type="transmembrane region" description="Helical" evidence="6">
    <location>
        <begin position="56"/>
        <end position="75"/>
    </location>
</feature>
<evidence type="ECO:0000256" key="5">
    <source>
        <dbReference type="ARBA" id="ARBA00023136"/>
    </source>
</evidence>
<dbReference type="InterPro" id="IPR020846">
    <property type="entry name" value="MFS_dom"/>
</dbReference>
<feature type="transmembrane region" description="Helical" evidence="6">
    <location>
        <begin position="173"/>
        <end position="191"/>
    </location>
</feature>
<reference evidence="8 9" key="1">
    <citation type="submission" date="2012-09" db="EMBL/GenBank/DDBJ databases">
        <title>The Genome Sequence of Actinobaculum massiliae ACS-171-V-COL2.</title>
        <authorList>
            <consortium name="The Broad Institute Genome Sequencing Platform"/>
            <person name="Earl A."/>
            <person name="Ward D."/>
            <person name="Feldgarden M."/>
            <person name="Gevers D."/>
            <person name="Saerens B."/>
            <person name="Vaneechoutte M."/>
            <person name="Walker B."/>
            <person name="Young S.K."/>
            <person name="Zeng Q."/>
            <person name="Gargeya S."/>
            <person name="Fitzgerald M."/>
            <person name="Haas B."/>
            <person name="Abouelleil A."/>
            <person name="Alvarado L."/>
            <person name="Arachchi H.M."/>
            <person name="Berlin A."/>
            <person name="Chapman S.B."/>
            <person name="Goldberg J."/>
            <person name="Griggs A."/>
            <person name="Gujja S."/>
            <person name="Hansen M."/>
            <person name="Howarth C."/>
            <person name="Imamovic A."/>
            <person name="Larimer J."/>
            <person name="McCowen C."/>
            <person name="Montmayeur A."/>
            <person name="Murphy C."/>
            <person name="Neiman D."/>
            <person name="Pearson M."/>
            <person name="Priest M."/>
            <person name="Roberts A."/>
            <person name="Saif S."/>
            <person name="Shea T."/>
            <person name="Sisk P."/>
            <person name="Sykes S."/>
            <person name="Wortman J."/>
            <person name="Nusbaum C."/>
            <person name="Birren B."/>
        </authorList>
    </citation>
    <scope>NUCLEOTIDE SEQUENCE [LARGE SCALE GENOMIC DNA]</scope>
    <source>
        <strain evidence="9">ACS-171-V-Col2</strain>
    </source>
</reference>
<dbReference type="AlphaFoldDB" id="K9EHK4"/>
<dbReference type="Proteomes" id="UP000009888">
    <property type="component" value="Unassembled WGS sequence"/>
</dbReference>
<keyword evidence="9" id="KW-1185">Reference proteome</keyword>
<comment type="caution">
    <text evidence="8">The sequence shown here is derived from an EMBL/GenBank/DDBJ whole genome shotgun (WGS) entry which is preliminary data.</text>
</comment>
<dbReference type="InterPro" id="IPR011701">
    <property type="entry name" value="MFS"/>
</dbReference>
<evidence type="ECO:0000313" key="9">
    <source>
        <dbReference type="Proteomes" id="UP000009888"/>
    </source>
</evidence>
<proteinExistence type="predicted"/>
<feature type="transmembrane region" description="Helical" evidence="6">
    <location>
        <begin position="352"/>
        <end position="374"/>
    </location>
</feature>
<name>K9EHK4_9ACTO</name>
<feature type="domain" description="Major facilitator superfamily (MFS) profile" evidence="7">
    <location>
        <begin position="17"/>
        <end position="460"/>
    </location>
</feature>
<dbReference type="PANTHER" id="PTHR42718:SF9">
    <property type="entry name" value="MAJOR FACILITATOR SUPERFAMILY MULTIDRUG TRANSPORTER MFSC"/>
    <property type="match status" value="1"/>
</dbReference>
<evidence type="ECO:0000256" key="6">
    <source>
        <dbReference type="SAM" id="Phobius"/>
    </source>
</evidence>
<dbReference type="eggNOG" id="COG0477">
    <property type="taxonomic scope" value="Bacteria"/>
</dbReference>
<accession>K9EHK4</accession>
<feature type="transmembrane region" description="Helical" evidence="6">
    <location>
        <begin position="203"/>
        <end position="223"/>
    </location>
</feature>
<dbReference type="Gene3D" id="1.20.1250.20">
    <property type="entry name" value="MFS general substrate transporter like domains"/>
    <property type="match status" value="2"/>
</dbReference>
<feature type="transmembrane region" description="Helical" evidence="6">
    <location>
        <begin position="299"/>
        <end position="321"/>
    </location>
</feature>
<keyword evidence="4 6" id="KW-1133">Transmembrane helix</keyword>
<evidence type="ECO:0000256" key="3">
    <source>
        <dbReference type="ARBA" id="ARBA00022692"/>
    </source>
</evidence>
<dbReference type="PATRIC" id="fig|883066.3.peg.1146"/>
<feature type="transmembrane region" description="Helical" evidence="6">
    <location>
        <begin position="87"/>
        <end position="105"/>
    </location>
</feature>